<evidence type="ECO:0000256" key="1">
    <source>
        <dbReference type="ARBA" id="ARBA00005614"/>
    </source>
</evidence>
<dbReference type="InterPro" id="IPR036046">
    <property type="entry name" value="Acylphosphatase-like_dom_sf"/>
</dbReference>
<accession>A0ABP9UTR2</accession>
<sequence>MLSKKVIFEGRVQGVGFRYATKQLALGFDVIGTVKNLPEGTVELIIQGEDDEVLEFIDELVEESSVAHHIKKHTIEDIPELEGIKGFSIAS</sequence>
<organism evidence="7 8">
    <name type="scientific">Rubritalea halochordaticola</name>
    <dbReference type="NCBI Taxonomy" id="714537"/>
    <lineage>
        <taxon>Bacteria</taxon>
        <taxon>Pseudomonadati</taxon>
        <taxon>Verrucomicrobiota</taxon>
        <taxon>Verrucomicrobiia</taxon>
        <taxon>Verrucomicrobiales</taxon>
        <taxon>Rubritaleaceae</taxon>
        <taxon>Rubritalea</taxon>
    </lineage>
</organism>
<evidence type="ECO:0000256" key="3">
    <source>
        <dbReference type="ARBA" id="ARBA00047645"/>
    </source>
</evidence>
<dbReference type="EMBL" id="BAABRL010000001">
    <property type="protein sequence ID" value="GAA5493871.1"/>
    <property type="molecule type" value="Genomic_DNA"/>
</dbReference>
<dbReference type="InterPro" id="IPR020456">
    <property type="entry name" value="Acylphosphatase"/>
</dbReference>
<name>A0ABP9UTR2_9BACT</name>
<proteinExistence type="inferred from homology"/>
<evidence type="ECO:0000256" key="2">
    <source>
        <dbReference type="ARBA" id="ARBA00012150"/>
    </source>
</evidence>
<comment type="catalytic activity">
    <reaction evidence="3 4">
        <text>an acyl phosphate + H2O = a carboxylate + phosphate + H(+)</text>
        <dbReference type="Rhea" id="RHEA:14965"/>
        <dbReference type="ChEBI" id="CHEBI:15377"/>
        <dbReference type="ChEBI" id="CHEBI:15378"/>
        <dbReference type="ChEBI" id="CHEBI:29067"/>
        <dbReference type="ChEBI" id="CHEBI:43474"/>
        <dbReference type="ChEBI" id="CHEBI:59918"/>
        <dbReference type="EC" id="3.6.1.7"/>
    </reaction>
</comment>
<evidence type="ECO:0000256" key="4">
    <source>
        <dbReference type="PROSITE-ProRule" id="PRU00520"/>
    </source>
</evidence>
<dbReference type="SUPFAM" id="SSF54975">
    <property type="entry name" value="Acylphosphatase/BLUF domain-like"/>
    <property type="match status" value="1"/>
</dbReference>
<feature type="domain" description="Acylphosphatase-like" evidence="6">
    <location>
        <begin position="3"/>
        <end position="91"/>
    </location>
</feature>
<dbReference type="Pfam" id="PF00708">
    <property type="entry name" value="Acylphosphatase"/>
    <property type="match status" value="1"/>
</dbReference>
<dbReference type="RefSeq" id="WP_346186953.1">
    <property type="nucleotide sequence ID" value="NZ_BAABRL010000001.1"/>
</dbReference>
<reference evidence="7 8" key="1">
    <citation type="submission" date="2024-02" db="EMBL/GenBank/DDBJ databases">
        <title>Rubritalea halochordaticola NBRC 107102.</title>
        <authorList>
            <person name="Ichikawa N."/>
            <person name="Katano-Makiyama Y."/>
            <person name="Hidaka K."/>
        </authorList>
    </citation>
    <scope>NUCLEOTIDE SEQUENCE [LARGE SCALE GENOMIC DNA]</scope>
    <source>
        <strain evidence="7 8">NBRC 107102</strain>
    </source>
</reference>
<dbReference type="PANTHER" id="PTHR47268">
    <property type="entry name" value="ACYLPHOSPHATASE"/>
    <property type="match status" value="1"/>
</dbReference>
<dbReference type="Gene3D" id="3.30.70.100">
    <property type="match status" value="1"/>
</dbReference>
<keyword evidence="8" id="KW-1185">Reference proteome</keyword>
<keyword evidence="4" id="KW-0378">Hydrolase</keyword>
<feature type="active site" evidence="4">
    <location>
        <position position="36"/>
    </location>
</feature>
<evidence type="ECO:0000259" key="6">
    <source>
        <dbReference type="PROSITE" id="PS51160"/>
    </source>
</evidence>
<feature type="active site" evidence="4">
    <location>
        <position position="18"/>
    </location>
</feature>
<dbReference type="PANTHER" id="PTHR47268:SF4">
    <property type="entry name" value="ACYLPHOSPHATASE"/>
    <property type="match status" value="1"/>
</dbReference>
<evidence type="ECO:0000313" key="8">
    <source>
        <dbReference type="Proteomes" id="UP001424741"/>
    </source>
</evidence>
<evidence type="ECO:0000313" key="7">
    <source>
        <dbReference type="EMBL" id="GAA5493871.1"/>
    </source>
</evidence>
<protein>
    <recommendedName>
        <fullName evidence="2 4">acylphosphatase</fullName>
        <ecNumber evidence="2 4">3.6.1.7</ecNumber>
    </recommendedName>
</protein>
<evidence type="ECO:0000256" key="5">
    <source>
        <dbReference type="RuleBase" id="RU004168"/>
    </source>
</evidence>
<dbReference type="EC" id="3.6.1.7" evidence="2 4"/>
<comment type="caution">
    <text evidence="7">The sequence shown here is derived from an EMBL/GenBank/DDBJ whole genome shotgun (WGS) entry which is preliminary data.</text>
</comment>
<dbReference type="Proteomes" id="UP001424741">
    <property type="component" value="Unassembled WGS sequence"/>
</dbReference>
<dbReference type="InterPro" id="IPR001792">
    <property type="entry name" value="Acylphosphatase-like_dom"/>
</dbReference>
<dbReference type="PROSITE" id="PS51160">
    <property type="entry name" value="ACYLPHOSPHATASE_3"/>
    <property type="match status" value="1"/>
</dbReference>
<comment type="similarity">
    <text evidence="1 5">Belongs to the acylphosphatase family.</text>
</comment>
<gene>
    <name evidence="7" type="primary">acyP</name>
    <name evidence="7" type="ORF">Rhal01_00023</name>
</gene>